<comment type="subcellular location">
    <subcellularLocation>
        <location evidence="1 7">Mitochondrion</location>
    </subcellularLocation>
</comment>
<dbReference type="PANTHER" id="PTHR12049:SF7">
    <property type="entry name" value="PROTEIN ARGININE METHYLTRANSFERASE NDUFAF7, MITOCHONDRIAL"/>
    <property type="match status" value="1"/>
</dbReference>
<evidence type="ECO:0000256" key="2">
    <source>
        <dbReference type="ARBA" id="ARBA00005891"/>
    </source>
</evidence>
<dbReference type="GO" id="GO:0005739">
    <property type="term" value="C:mitochondrion"/>
    <property type="evidence" value="ECO:0007669"/>
    <property type="project" value="UniProtKB-SubCell"/>
</dbReference>
<evidence type="ECO:0000256" key="6">
    <source>
        <dbReference type="ARBA" id="ARBA00048612"/>
    </source>
</evidence>
<evidence type="ECO:0000256" key="7">
    <source>
        <dbReference type="RuleBase" id="RU364114"/>
    </source>
</evidence>
<dbReference type="EMBL" id="RBNJ01004715">
    <property type="protein sequence ID" value="RUS29774.1"/>
    <property type="molecule type" value="Genomic_DNA"/>
</dbReference>
<dbReference type="EC" id="2.1.1.320" evidence="7"/>
<dbReference type="GO" id="GO:0032259">
    <property type="term" value="P:methylation"/>
    <property type="evidence" value="ECO:0007669"/>
    <property type="project" value="UniProtKB-KW"/>
</dbReference>
<comment type="caution">
    <text evidence="8">The sequence shown here is derived from an EMBL/GenBank/DDBJ whole genome shotgun (WGS) entry which is preliminary data.</text>
</comment>
<dbReference type="InterPro" id="IPR029063">
    <property type="entry name" value="SAM-dependent_MTases_sf"/>
</dbReference>
<name>A0A433QJ41_9FUNG</name>
<sequence>MSVAHYMRQVLTNPHSGYYMGGDVFGAQGDFITSPEISQMFGEVGDRVVTSPHYATSPISHHIPLIQVFGPGRGTLMSDMLRHITATPIDATNTKPAPSFLQALAAFPHCYRAISSVYLVETSPGLSKMQLRTLCGEDAEAKEGPDRKGLVATRKDGIEVQWHNGFEEVPDGWRELRVDLDESDTSSHHFRVVLNPLPNQASAVFADTRPDFASFPIGSRVEISPESRSVVRLVARHVDDHGGAALAIDYGKDYRVEVWGLAIMKHKFMHPMSRPGEADLSADVDFRYLKDAVKEFTTAYGPIYQSHFLHSLGIQERLKTLIQGARGDDRCSVLVSSYKRLVEPLAMGHIYKVMAITPKSSEGVPVAFEEWVAEEMRKGVKG</sequence>
<keyword evidence="9" id="KW-1185">Reference proteome</keyword>
<gene>
    <name evidence="8" type="ORF">BC938DRAFT_480256</name>
</gene>
<evidence type="ECO:0000313" key="8">
    <source>
        <dbReference type="EMBL" id="RUS29774.1"/>
    </source>
</evidence>
<reference evidence="8 9" key="1">
    <citation type="journal article" date="2018" name="New Phytol.">
        <title>Phylogenomics of Endogonaceae and evolution of mycorrhizas within Mucoromycota.</title>
        <authorList>
            <person name="Chang Y."/>
            <person name="Desiro A."/>
            <person name="Na H."/>
            <person name="Sandor L."/>
            <person name="Lipzen A."/>
            <person name="Clum A."/>
            <person name="Barry K."/>
            <person name="Grigoriev I.V."/>
            <person name="Martin F.M."/>
            <person name="Stajich J.E."/>
            <person name="Smith M.E."/>
            <person name="Bonito G."/>
            <person name="Spatafora J.W."/>
        </authorList>
    </citation>
    <scope>NUCLEOTIDE SEQUENCE [LARGE SCALE GENOMIC DNA]</scope>
    <source>
        <strain evidence="8 9">AD002</strain>
    </source>
</reference>
<evidence type="ECO:0000256" key="3">
    <source>
        <dbReference type="ARBA" id="ARBA00022603"/>
    </source>
</evidence>
<proteinExistence type="inferred from homology"/>
<dbReference type="GO" id="GO:0032981">
    <property type="term" value="P:mitochondrial respiratory chain complex I assembly"/>
    <property type="evidence" value="ECO:0007669"/>
    <property type="project" value="TreeGrafter"/>
</dbReference>
<comment type="function">
    <text evidence="7">Arginine methyltransferase involved in the assembly or stability of mitochondrial NADH:ubiquinone oxidoreductase complex (complex I).</text>
</comment>
<keyword evidence="3 7" id="KW-0489">Methyltransferase</keyword>
<accession>A0A433QJ41</accession>
<organism evidence="8 9">
    <name type="scientific">Jimgerdemannia flammicorona</name>
    <dbReference type="NCBI Taxonomy" id="994334"/>
    <lineage>
        <taxon>Eukaryota</taxon>
        <taxon>Fungi</taxon>
        <taxon>Fungi incertae sedis</taxon>
        <taxon>Mucoromycota</taxon>
        <taxon>Mucoromycotina</taxon>
        <taxon>Endogonomycetes</taxon>
        <taxon>Endogonales</taxon>
        <taxon>Endogonaceae</taxon>
        <taxon>Jimgerdemannia</taxon>
    </lineage>
</organism>
<evidence type="ECO:0000256" key="5">
    <source>
        <dbReference type="ARBA" id="ARBA00023128"/>
    </source>
</evidence>
<dbReference type="Pfam" id="PF02636">
    <property type="entry name" value="Methyltransf_28"/>
    <property type="match status" value="1"/>
</dbReference>
<comment type="similarity">
    <text evidence="2 7">Belongs to the NDUFAF7 family.</text>
</comment>
<dbReference type="Gene3D" id="3.40.50.12710">
    <property type="match status" value="1"/>
</dbReference>
<dbReference type="SUPFAM" id="SSF53335">
    <property type="entry name" value="S-adenosyl-L-methionine-dependent methyltransferases"/>
    <property type="match status" value="1"/>
</dbReference>
<dbReference type="InterPro" id="IPR038375">
    <property type="entry name" value="NDUFAF7_sf"/>
</dbReference>
<dbReference type="Proteomes" id="UP000274822">
    <property type="component" value="Unassembled WGS sequence"/>
</dbReference>
<dbReference type="GO" id="GO:0035243">
    <property type="term" value="F:protein-arginine omega-N symmetric methyltransferase activity"/>
    <property type="evidence" value="ECO:0007669"/>
    <property type="project" value="UniProtKB-EC"/>
</dbReference>
<evidence type="ECO:0000256" key="1">
    <source>
        <dbReference type="ARBA" id="ARBA00004173"/>
    </source>
</evidence>
<protein>
    <recommendedName>
        <fullName evidence="7">Protein arginine methyltransferase NDUFAF7</fullName>
        <ecNumber evidence="7">2.1.1.320</ecNumber>
    </recommendedName>
</protein>
<keyword evidence="5 7" id="KW-0496">Mitochondrion</keyword>
<evidence type="ECO:0000256" key="4">
    <source>
        <dbReference type="ARBA" id="ARBA00022679"/>
    </source>
</evidence>
<keyword evidence="4 7" id="KW-0808">Transferase</keyword>
<dbReference type="PANTHER" id="PTHR12049">
    <property type="entry name" value="PROTEIN ARGININE METHYLTRANSFERASE NDUFAF7, MITOCHONDRIAL"/>
    <property type="match status" value="1"/>
</dbReference>
<dbReference type="AlphaFoldDB" id="A0A433QJ41"/>
<comment type="catalytic activity">
    <reaction evidence="6 7">
        <text>L-arginyl-[protein] + 2 S-adenosyl-L-methionine = N(omega),N(omega)'-dimethyl-L-arginyl-[protein] + 2 S-adenosyl-L-homocysteine + 2 H(+)</text>
        <dbReference type="Rhea" id="RHEA:48108"/>
        <dbReference type="Rhea" id="RHEA-COMP:10532"/>
        <dbReference type="Rhea" id="RHEA-COMP:11992"/>
        <dbReference type="ChEBI" id="CHEBI:15378"/>
        <dbReference type="ChEBI" id="CHEBI:29965"/>
        <dbReference type="ChEBI" id="CHEBI:57856"/>
        <dbReference type="ChEBI" id="CHEBI:59789"/>
        <dbReference type="ChEBI" id="CHEBI:88221"/>
        <dbReference type="EC" id="2.1.1.320"/>
    </reaction>
</comment>
<dbReference type="InterPro" id="IPR003788">
    <property type="entry name" value="NDUFAF7"/>
</dbReference>
<evidence type="ECO:0000313" key="9">
    <source>
        <dbReference type="Proteomes" id="UP000274822"/>
    </source>
</evidence>